<reference evidence="3 4" key="1">
    <citation type="journal article" date="2016" name="Sci. Rep.">
        <title>Metabolic traits of an uncultured archaeal lineage -MSBL1- from brine pools of the Red Sea.</title>
        <authorList>
            <person name="Mwirichia R."/>
            <person name="Alam I."/>
            <person name="Rashid M."/>
            <person name="Vinu M."/>
            <person name="Ba-Alawi W."/>
            <person name="Anthony Kamau A."/>
            <person name="Kamanda Ngugi D."/>
            <person name="Goker M."/>
            <person name="Klenk H.P."/>
            <person name="Bajic V."/>
            <person name="Stingl U."/>
        </authorList>
    </citation>
    <scope>NUCLEOTIDE SEQUENCE [LARGE SCALE GENOMIC DNA]</scope>
    <source>
        <strain evidence="3">SCGC-AAA261G05</strain>
    </source>
</reference>
<accession>A0A133VCC2</accession>
<feature type="transmembrane region" description="Helical" evidence="1">
    <location>
        <begin position="170"/>
        <end position="193"/>
    </location>
</feature>
<protein>
    <recommendedName>
        <fullName evidence="2">Peptidase M28 domain-containing protein</fullName>
    </recommendedName>
</protein>
<dbReference type="InterPro" id="IPR045175">
    <property type="entry name" value="M28_fam"/>
</dbReference>
<dbReference type="EMBL" id="LHYA01000005">
    <property type="protein sequence ID" value="KXB04103.1"/>
    <property type="molecule type" value="Genomic_DNA"/>
</dbReference>
<dbReference type="SUPFAM" id="SSF53187">
    <property type="entry name" value="Zn-dependent exopeptidases"/>
    <property type="match status" value="1"/>
</dbReference>
<name>A0A133VCC2_9EURY</name>
<evidence type="ECO:0000259" key="2">
    <source>
        <dbReference type="Pfam" id="PF04389"/>
    </source>
</evidence>
<dbReference type="PANTHER" id="PTHR12147:SF26">
    <property type="entry name" value="PEPTIDASE M28 DOMAIN-CONTAINING PROTEIN"/>
    <property type="match status" value="1"/>
</dbReference>
<keyword evidence="1" id="KW-1133">Transmembrane helix</keyword>
<keyword evidence="1" id="KW-0812">Transmembrane</keyword>
<dbReference type="Pfam" id="PF04389">
    <property type="entry name" value="Peptidase_M28"/>
    <property type="match status" value="1"/>
</dbReference>
<dbReference type="PANTHER" id="PTHR12147">
    <property type="entry name" value="METALLOPEPTIDASE M28 FAMILY MEMBER"/>
    <property type="match status" value="1"/>
</dbReference>
<dbReference type="GO" id="GO:0006508">
    <property type="term" value="P:proteolysis"/>
    <property type="evidence" value="ECO:0007669"/>
    <property type="project" value="InterPro"/>
</dbReference>
<dbReference type="GO" id="GO:0008235">
    <property type="term" value="F:metalloexopeptidase activity"/>
    <property type="evidence" value="ECO:0007669"/>
    <property type="project" value="InterPro"/>
</dbReference>
<dbReference type="Proteomes" id="UP000070405">
    <property type="component" value="Unassembled WGS sequence"/>
</dbReference>
<feature type="transmembrane region" description="Helical" evidence="1">
    <location>
        <begin position="143"/>
        <end position="164"/>
    </location>
</feature>
<dbReference type="AlphaFoldDB" id="A0A133VCC2"/>
<feature type="domain" description="Peptidase M28" evidence="2">
    <location>
        <begin position="197"/>
        <end position="383"/>
    </location>
</feature>
<gene>
    <name evidence="3" type="ORF">AKJ47_00730</name>
</gene>
<sequence length="390" mass="43361">MSPFESQHCFEHIDKLAYEIGPREAGSRGDSQAADYIKQHFKDCGLQTRFQKFRFVNKVTRARTTASILAGAFILTFFFNPLSSLAITLAGLALAYSLPKMMPGKWSQNVIGSLKPKGEAKRRLVLGAHYDSAPCTRGRQWTLYLRILLPIVSIAFLILVLLRFLGLIPIWWLAWLALGVFIVPTCILPFFIYRKFVSPGANDNATGTAIVLESARVMSESPLENTEIWFVAFGAEEQGLIGSKEFLQRSSEPSTLINLDSLGAGSQLSLVLGNGVLRRHHTSPLLNDQISEAAQKLEIGVESVWAPLSGHDHIPFSDKEVNVATLSSIELREKNRLDNFLERVFKLSQVQTRRHSGLHSLEDVPEKIKLENIENAGSLVLDVIEGYDTG</sequence>
<comment type="caution">
    <text evidence="3">The sequence shown here is derived from an EMBL/GenBank/DDBJ whole genome shotgun (WGS) entry which is preliminary data.</text>
</comment>
<organism evidence="3 4">
    <name type="scientific">candidate division MSBL1 archaeon SCGC-AAA261G05</name>
    <dbReference type="NCBI Taxonomy" id="1698276"/>
    <lineage>
        <taxon>Archaea</taxon>
        <taxon>Methanobacteriati</taxon>
        <taxon>Methanobacteriota</taxon>
        <taxon>candidate division MSBL1</taxon>
    </lineage>
</organism>
<keyword evidence="4" id="KW-1185">Reference proteome</keyword>
<evidence type="ECO:0000256" key="1">
    <source>
        <dbReference type="SAM" id="Phobius"/>
    </source>
</evidence>
<dbReference type="InterPro" id="IPR007484">
    <property type="entry name" value="Peptidase_M28"/>
</dbReference>
<dbReference type="Gene3D" id="3.40.630.10">
    <property type="entry name" value="Zn peptidases"/>
    <property type="match status" value="1"/>
</dbReference>
<evidence type="ECO:0000313" key="3">
    <source>
        <dbReference type="EMBL" id="KXB04103.1"/>
    </source>
</evidence>
<feature type="transmembrane region" description="Helical" evidence="1">
    <location>
        <begin position="68"/>
        <end position="96"/>
    </location>
</feature>
<proteinExistence type="predicted"/>
<keyword evidence="1" id="KW-0472">Membrane</keyword>
<evidence type="ECO:0000313" key="4">
    <source>
        <dbReference type="Proteomes" id="UP000070405"/>
    </source>
</evidence>